<dbReference type="Proteomes" id="UP000243515">
    <property type="component" value="Unassembled WGS sequence"/>
</dbReference>
<comment type="subcellular location">
    <subcellularLocation>
        <location evidence="1">Membrane</location>
        <topology evidence="1">Multi-pass membrane protein</topology>
    </subcellularLocation>
</comment>
<evidence type="ECO:0000256" key="3">
    <source>
        <dbReference type="ARBA" id="ARBA00022989"/>
    </source>
</evidence>
<evidence type="ECO:0000259" key="5">
    <source>
        <dbReference type="Pfam" id="PF01284"/>
    </source>
</evidence>
<gene>
    <name evidence="6" type="ORF">Egran_01459</name>
</gene>
<dbReference type="AlphaFoldDB" id="A0A232M2Z0"/>
<name>A0A232M2Z0_9EURO</name>
<dbReference type="EMBL" id="NPHW01002773">
    <property type="protein sequence ID" value="OXV10780.1"/>
    <property type="molecule type" value="Genomic_DNA"/>
</dbReference>
<evidence type="ECO:0000256" key="4">
    <source>
        <dbReference type="ARBA" id="ARBA00023136"/>
    </source>
</evidence>
<dbReference type="Pfam" id="PF01284">
    <property type="entry name" value="MARVEL"/>
    <property type="match status" value="1"/>
</dbReference>
<evidence type="ECO:0000313" key="7">
    <source>
        <dbReference type="Proteomes" id="UP000243515"/>
    </source>
</evidence>
<keyword evidence="2" id="KW-0812">Transmembrane</keyword>
<feature type="domain" description="MARVEL" evidence="5">
    <location>
        <begin position="12"/>
        <end position="136"/>
    </location>
</feature>
<evidence type="ECO:0000256" key="2">
    <source>
        <dbReference type="ARBA" id="ARBA00022692"/>
    </source>
</evidence>
<keyword evidence="3" id="KW-1133">Transmembrane helix</keyword>
<protein>
    <recommendedName>
        <fullName evidence="5">MARVEL domain-containing protein</fullName>
    </recommendedName>
</protein>
<evidence type="ECO:0000313" key="6">
    <source>
        <dbReference type="EMBL" id="OXV10780.1"/>
    </source>
</evidence>
<sequence length="167" mass="18654">MAISTAMTRPVLLVARVMQWVSSVIVLGLVSYFINKGPSPHGGHLIYEEVIAALSVAFFLPAFVSPFMPHILSKGVLAIDIIFSYLWLTSFIFMAENYDNSYCEFVAPPFFPCSKKRAAQAFTFLAFFFTFLGMFLEVSSLWAYRRENATGTHHEKHGHGATPETSA</sequence>
<proteinExistence type="predicted"/>
<comment type="caution">
    <text evidence="6">The sequence shown here is derived from an EMBL/GenBank/DDBJ whole genome shotgun (WGS) entry which is preliminary data.</text>
</comment>
<accession>A0A232M2Z0</accession>
<dbReference type="PANTHER" id="PTHR39608">
    <property type="entry name" value="INTEGRAL MEMBRANE PROTEIN (AFU_ORTHOLOGUE AFUA_5G08640)"/>
    <property type="match status" value="1"/>
</dbReference>
<keyword evidence="4" id="KW-0472">Membrane</keyword>
<dbReference type="InterPro" id="IPR008253">
    <property type="entry name" value="Marvel"/>
</dbReference>
<reference evidence="6 7" key="1">
    <citation type="journal article" date="2015" name="Environ. Microbiol.">
        <title>Metagenome sequence of Elaphomyces granulatus from sporocarp tissue reveals Ascomycota ectomycorrhizal fingerprints of genome expansion and a Proteobacteria-rich microbiome.</title>
        <authorList>
            <person name="Quandt C.A."/>
            <person name="Kohler A."/>
            <person name="Hesse C.N."/>
            <person name="Sharpton T.J."/>
            <person name="Martin F."/>
            <person name="Spatafora J.W."/>
        </authorList>
    </citation>
    <scope>NUCLEOTIDE SEQUENCE [LARGE SCALE GENOMIC DNA]</scope>
    <source>
        <strain evidence="6 7">OSC145934</strain>
    </source>
</reference>
<evidence type="ECO:0000256" key="1">
    <source>
        <dbReference type="ARBA" id="ARBA00004141"/>
    </source>
</evidence>
<dbReference type="GO" id="GO:0016020">
    <property type="term" value="C:membrane"/>
    <property type="evidence" value="ECO:0007669"/>
    <property type="project" value="UniProtKB-SubCell"/>
</dbReference>
<dbReference type="OrthoDB" id="20872at2759"/>
<organism evidence="6 7">
    <name type="scientific">Elaphomyces granulatus</name>
    <dbReference type="NCBI Taxonomy" id="519963"/>
    <lineage>
        <taxon>Eukaryota</taxon>
        <taxon>Fungi</taxon>
        <taxon>Dikarya</taxon>
        <taxon>Ascomycota</taxon>
        <taxon>Pezizomycotina</taxon>
        <taxon>Eurotiomycetes</taxon>
        <taxon>Eurotiomycetidae</taxon>
        <taxon>Eurotiales</taxon>
        <taxon>Elaphomycetaceae</taxon>
        <taxon>Elaphomyces</taxon>
    </lineage>
</organism>
<dbReference type="PANTHER" id="PTHR39608:SF2">
    <property type="entry name" value="MARVEL DOMAIN-CONTAINING PROTEIN"/>
    <property type="match status" value="1"/>
</dbReference>
<keyword evidence="7" id="KW-1185">Reference proteome</keyword>